<evidence type="ECO:0000313" key="2">
    <source>
        <dbReference type="EMBL" id="SOY29025.1"/>
    </source>
</evidence>
<keyword evidence="3" id="KW-1185">Reference proteome</keyword>
<dbReference type="OrthoDB" id="2084173at2"/>
<evidence type="ECO:0000256" key="1">
    <source>
        <dbReference type="SAM" id="Coils"/>
    </source>
</evidence>
<protein>
    <submittedName>
        <fullName evidence="2">Uncharacterized protein</fullName>
    </submittedName>
</protein>
<sequence>MAFYDAFKDVINIAQKADNIDLYRKLLDLSRDALDLQNDVYKLSEENERLKKEISKEQEIIRHKEENYVTLKDDEQQIPYCSNCWGSDHKLIQLVNNKCFVCEKRWLEAHNRT</sequence>
<dbReference type="RefSeq" id="WP_103239157.1">
    <property type="nucleotide sequence ID" value="NZ_JANJZD010000007.1"/>
</dbReference>
<dbReference type="EMBL" id="OFSM01000008">
    <property type="protein sequence ID" value="SOY29025.1"/>
    <property type="molecule type" value="Genomic_DNA"/>
</dbReference>
<keyword evidence="1" id="KW-0175">Coiled coil</keyword>
<feature type="coiled-coil region" evidence="1">
    <location>
        <begin position="33"/>
        <end position="67"/>
    </location>
</feature>
<accession>A0A2K4ZEY1</accession>
<evidence type="ECO:0000313" key="3">
    <source>
        <dbReference type="Proteomes" id="UP000236311"/>
    </source>
</evidence>
<proteinExistence type="predicted"/>
<dbReference type="AlphaFoldDB" id="A0A2K4ZEY1"/>
<dbReference type="Proteomes" id="UP000236311">
    <property type="component" value="Unassembled WGS sequence"/>
</dbReference>
<name>A0A2K4ZEY1_9FIRM</name>
<gene>
    <name evidence="2" type="ORF">AMURIS_01740</name>
</gene>
<reference evidence="2 3" key="1">
    <citation type="submission" date="2018-01" db="EMBL/GenBank/DDBJ databases">
        <authorList>
            <person name="Gaut B.S."/>
            <person name="Morton B.R."/>
            <person name="Clegg M.T."/>
            <person name="Duvall M.R."/>
        </authorList>
    </citation>
    <scope>NUCLEOTIDE SEQUENCE [LARGE SCALE GENOMIC DNA]</scope>
    <source>
        <strain evidence="2">GP69</strain>
    </source>
</reference>
<organism evidence="2 3">
    <name type="scientific">Acetatifactor muris</name>
    <dbReference type="NCBI Taxonomy" id="879566"/>
    <lineage>
        <taxon>Bacteria</taxon>
        <taxon>Bacillati</taxon>
        <taxon>Bacillota</taxon>
        <taxon>Clostridia</taxon>
        <taxon>Lachnospirales</taxon>
        <taxon>Lachnospiraceae</taxon>
        <taxon>Acetatifactor</taxon>
    </lineage>
</organism>